<gene>
    <name evidence="2" type="ORF">H8S77_14310</name>
</gene>
<sequence length="225" mass="26568">MVDIVITSVEDLLDKLNVFPDIDFFRGHSSIEYKLIPSIGRLFSKKEDIIPHFEYEIFEDFKRKYPLFTDIRLQCDFDILFLAQHHGLPTRLLDWTYNPLVALYFASCSNFDKDGCIYHAFPSKAISQYEKGWDPFNVNENLIVIPKLMNIRYRNQNGLFTIYSQPHVEDLSKIVYRYIIPAHCKKTIQTKLKKIGFTRSFIYPSLDSLCSEIVDIHKDRYSPYE</sequence>
<feature type="domain" description="FRG" evidence="1">
    <location>
        <begin position="19"/>
        <end position="118"/>
    </location>
</feature>
<evidence type="ECO:0000313" key="2">
    <source>
        <dbReference type="EMBL" id="MBC5644053.1"/>
    </source>
</evidence>
<proteinExistence type="predicted"/>
<dbReference type="Proteomes" id="UP000644010">
    <property type="component" value="Unassembled WGS sequence"/>
</dbReference>
<keyword evidence="3" id="KW-1185">Reference proteome</keyword>
<comment type="caution">
    <text evidence="2">The sequence shown here is derived from an EMBL/GenBank/DDBJ whole genome shotgun (WGS) entry which is preliminary data.</text>
</comment>
<dbReference type="Pfam" id="PF08867">
    <property type="entry name" value="FRG"/>
    <property type="match status" value="1"/>
</dbReference>
<evidence type="ECO:0000259" key="1">
    <source>
        <dbReference type="SMART" id="SM00901"/>
    </source>
</evidence>
<organism evidence="2 3">
    <name type="scientific">Parabacteroides segnis</name>
    <dbReference type="NCBI Taxonomy" id="2763058"/>
    <lineage>
        <taxon>Bacteria</taxon>
        <taxon>Pseudomonadati</taxon>
        <taxon>Bacteroidota</taxon>
        <taxon>Bacteroidia</taxon>
        <taxon>Bacteroidales</taxon>
        <taxon>Tannerellaceae</taxon>
        <taxon>Parabacteroides</taxon>
    </lineage>
</organism>
<protein>
    <submittedName>
        <fullName evidence="2">FRG domain-containing protein</fullName>
    </submittedName>
</protein>
<dbReference type="InterPro" id="IPR014966">
    <property type="entry name" value="FRG-dom"/>
</dbReference>
<name>A0ABR7E4D7_9BACT</name>
<dbReference type="EMBL" id="JACOOI010000015">
    <property type="protein sequence ID" value="MBC5644053.1"/>
    <property type="molecule type" value="Genomic_DNA"/>
</dbReference>
<evidence type="ECO:0000313" key="3">
    <source>
        <dbReference type="Proteomes" id="UP000644010"/>
    </source>
</evidence>
<dbReference type="SMART" id="SM00901">
    <property type="entry name" value="FRG"/>
    <property type="match status" value="1"/>
</dbReference>
<accession>A0ABR7E4D7</accession>
<dbReference type="RefSeq" id="WP_186959992.1">
    <property type="nucleotide sequence ID" value="NZ_JACOOI010000015.1"/>
</dbReference>
<reference evidence="2 3" key="1">
    <citation type="submission" date="2020-08" db="EMBL/GenBank/DDBJ databases">
        <title>Genome public.</title>
        <authorList>
            <person name="Liu C."/>
            <person name="Sun Q."/>
        </authorList>
    </citation>
    <scope>NUCLEOTIDE SEQUENCE [LARGE SCALE GENOMIC DNA]</scope>
    <source>
        <strain evidence="2 3">BX2</strain>
    </source>
</reference>